<keyword evidence="1" id="KW-1133">Transmembrane helix</keyword>
<dbReference type="AlphaFoldDB" id="A0A0D0DUD0"/>
<reference evidence="2 3" key="1">
    <citation type="submission" date="2014-04" db="EMBL/GenBank/DDBJ databases">
        <authorList>
            <consortium name="DOE Joint Genome Institute"/>
            <person name="Kuo A."/>
            <person name="Kohler A."/>
            <person name="Jargeat P."/>
            <person name="Nagy L.G."/>
            <person name="Floudas D."/>
            <person name="Copeland A."/>
            <person name="Barry K.W."/>
            <person name="Cichocki N."/>
            <person name="Veneault-Fourrey C."/>
            <person name="LaButti K."/>
            <person name="Lindquist E.A."/>
            <person name="Lipzen A."/>
            <person name="Lundell T."/>
            <person name="Morin E."/>
            <person name="Murat C."/>
            <person name="Sun H."/>
            <person name="Tunlid A."/>
            <person name="Henrissat B."/>
            <person name="Grigoriev I.V."/>
            <person name="Hibbett D.S."/>
            <person name="Martin F."/>
            <person name="Nordberg H.P."/>
            <person name="Cantor M.N."/>
            <person name="Hua S.X."/>
        </authorList>
    </citation>
    <scope>NUCLEOTIDE SEQUENCE [LARGE SCALE GENOMIC DNA]</scope>
    <source>
        <strain evidence="2 3">Ve08.2h10</strain>
    </source>
</reference>
<dbReference type="EMBL" id="KN825263">
    <property type="protein sequence ID" value="KIK92601.1"/>
    <property type="molecule type" value="Genomic_DNA"/>
</dbReference>
<gene>
    <name evidence="2" type="ORF">PAXRUDRAFT_565967</name>
</gene>
<accession>A0A0D0DUD0</accession>
<evidence type="ECO:0000256" key="1">
    <source>
        <dbReference type="SAM" id="Phobius"/>
    </source>
</evidence>
<proteinExistence type="predicted"/>
<keyword evidence="1" id="KW-0812">Transmembrane</keyword>
<keyword evidence="1" id="KW-0472">Membrane</keyword>
<feature type="transmembrane region" description="Helical" evidence="1">
    <location>
        <begin position="34"/>
        <end position="52"/>
    </location>
</feature>
<evidence type="ECO:0000313" key="2">
    <source>
        <dbReference type="EMBL" id="KIK92601.1"/>
    </source>
</evidence>
<sequence>MSSRVPSLLQIAAAGLVASDPKQRPTNMRVISEMINEIFIIVLSVVAMLNIFDRHLDRAVFFVQCCGFSDPSCPFDSTDISPFVSTTDTFFSPRTLLNLFANLTEGAFRICRLFLVPQFDSQSRVQVWLLQICLSPKVFGQLSDSRRVPFPIYREKVYAEHTLIPLGRFSIPHSLSSSHSFSPPSFR</sequence>
<dbReference type="Proteomes" id="UP000054538">
    <property type="component" value="Unassembled WGS sequence"/>
</dbReference>
<dbReference type="InParanoid" id="A0A0D0DUD0"/>
<protein>
    <submittedName>
        <fullName evidence="2">Uncharacterized protein</fullName>
    </submittedName>
</protein>
<organism evidence="2 3">
    <name type="scientific">Paxillus rubicundulus Ve08.2h10</name>
    <dbReference type="NCBI Taxonomy" id="930991"/>
    <lineage>
        <taxon>Eukaryota</taxon>
        <taxon>Fungi</taxon>
        <taxon>Dikarya</taxon>
        <taxon>Basidiomycota</taxon>
        <taxon>Agaricomycotina</taxon>
        <taxon>Agaricomycetes</taxon>
        <taxon>Agaricomycetidae</taxon>
        <taxon>Boletales</taxon>
        <taxon>Paxilineae</taxon>
        <taxon>Paxillaceae</taxon>
        <taxon>Paxillus</taxon>
    </lineage>
</organism>
<dbReference type="HOGENOM" id="CLU_1448163_0_0_1"/>
<name>A0A0D0DUD0_9AGAM</name>
<keyword evidence="3" id="KW-1185">Reference proteome</keyword>
<evidence type="ECO:0000313" key="3">
    <source>
        <dbReference type="Proteomes" id="UP000054538"/>
    </source>
</evidence>
<reference evidence="3" key="2">
    <citation type="submission" date="2015-01" db="EMBL/GenBank/DDBJ databases">
        <title>Evolutionary Origins and Diversification of the Mycorrhizal Mutualists.</title>
        <authorList>
            <consortium name="DOE Joint Genome Institute"/>
            <consortium name="Mycorrhizal Genomics Consortium"/>
            <person name="Kohler A."/>
            <person name="Kuo A."/>
            <person name="Nagy L.G."/>
            <person name="Floudas D."/>
            <person name="Copeland A."/>
            <person name="Barry K.W."/>
            <person name="Cichocki N."/>
            <person name="Veneault-Fourrey C."/>
            <person name="LaButti K."/>
            <person name="Lindquist E.A."/>
            <person name="Lipzen A."/>
            <person name="Lundell T."/>
            <person name="Morin E."/>
            <person name="Murat C."/>
            <person name="Riley R."/>
            <person name="Ohm R."/>
            <person name="Sun H."/>
            <person name="Tunlid A."/>
            <person name="Henrissat B."/>
            <person name="Grigoriev I.V."/>
            <person name="Hibbett D.S."/>
            <person name="Martin F."/>
        </authorList>
    </citation>
    <scope>NUCLEOTIDE SEQUENCE [LARGE SCALE GENOMIC DNA]</scope>
    <source>
        <strain evidence="3">Ve08.2h10</strain>
    </source>
</reference>